<evidence type="ECO:0000259" key="1">
    <source>
        <dbReference type="SMART" id="SM00460"/>
    </source>
</evidence>
<keyword evidence="2" id="KW-0378">Hydrolase</keyword>
<dbReference type="InterPro" id="IPR002931">
    <property type="entry name" value="Transglutaminase-like"/>
</dbReference>
<gene>
    <name evidence="2" type="ordered locus">UWK_00331</name>
</gene>
<evidence type="ECO:0000313" key="2">
    <source>
        <dbReference type="EMBL" id="AGF76916.1"/>
    </source>
</evidence>
<dbReference type="HOGENOM" id="CLU_008973_2_0_7"/>
<dbReference type="Gene3D" id="3.10.620.30">
    <property type="match status" value="1"/>
</dbReference>
<dbReference type="SUPFAM" id="SSF54001">
    <property type="entry name" value="Cysteine proteinases"/>
    <property type="match status" value="1"/>
</dbReference>
<dbReference type="SMART" id="SM00460">
    <property type="entry name" value="TGc"/>
    <property type="match status" value="1"/>
</dbReference>
<accession>M1PK87</accession>
<protein>
    <submittedName>
        <fullName evidence="2">Transglutaminase-like enzyme, putative cysteine protease</fullName>
    </submittedName>
</protein>
<dbReference type="Proteomes" id="UP000011721">
    <property type="component" value="Chromosome"/>
</dbReference>
<evidence type="ECO:0000313" key="3">
    <source>
        <dbReference type="Proteomes" id="UP000011721"/>
    </source>
</evidence>
<keyword evidence="3" id="KW-1185">Reference proteome</keyword>
<dbReference type="GO" id="GO:0008233">
    <property type="term" value="F:peptidase activity"/>
    <property type="evidence" value="ECO:0007669"/>
    <property type="project" value="UniProtKB-KW"/>
</dbReference>
<dbReference type="AlphaFoldDB" id="M1PK87"/>
<reference evidence="3" key="1">
    <citation type="journal article" date="2013" name="Stand. Genomic Sci.">
        <title>Complete genome sequence of Desulfocapsa sulfexigens, a marine deltaproteobacterium specialized in disproportionating inorganic sulfur compounds.</title>
        <authorList>
            <person name="Finster K.W."/>
            <person name="Kjeldsen K.U."/>
            <person name="Kube M."/>
            <person name="Reinhardt R."/>
            <person name="Mussmann M."/>
            <person name="Amann R."/>
            <person name="Schreiber L."/>
        </authorList>
    </citation>
    <scope>NUCLEOTIDE SEQUENCE [LARGE SCALE GENOMIC DNA]</scope>
    <source>
        <strain evidence="3">DSM 10523 / SB164P1</strain>
    </source>
</reference>
<proteinExistence type="predicted"/>
<dbReference type="KEGG" id="dsf:UWK_00331"/>
<dbReference type="OrthoDB" id="9804872at2"/>
<dbReference type="eggNOG" id="COG1305">
    <property type="taxonomic scope" value="Bacteria"/>
</dbReference>
<name>M1PK87_DESSD</name>
<dbReference type="InterPro" id="IPR038765">
    <property type="entry name" value="Papain-like_cys_pep_sf"/>
</dbReference>
<organism evidence="2 3">
    <name type="scientific">Desulfocapsa sulfexigens (strain DSM 10523 / SB164P1)</name>
    <dbReference type="NCBI Taxonomy" id="1167006"/>
    <lineage>
        <taxon>Bacteria</taxon>
        <taxon>Pseudomonadati</taxon>
        <taxon>Thermodesulfobacteriota</taxon>
        <taxon>Desulfobulbia</taxon>
        <taxon>Desulfobulbales</taxon>
        <taxon>Desulfocapsaceae</taxon>
        <taxon>Desulfocapsa</taxon>
    </lineage>
</organism>
<feature type="domain" description="Transglutaminase-like" evidence="1">
    <location>
        <begin position="170"/>
        <end position="233"/>
    </location>
</feature>
<sequence length="279" mass="30988">MIFSATHTTTYRYENPVFLEPQTIRLKPRTNGMQQLLNFTIDISPHPAGLTECRDLDGNMEHVAWFNGMTDCFVVTVNSKVVTFCTNPFAFLLKEEATRLPLSREGRCLSTVKPYLSDTTEPEVATFSNQIAAEANWDTLTFLQLLNERLYATCVVILREEGPPYEPSKTLRERRGACRDLTWLFMACCRSQGIGSRFVSGYHEGFPNSKNYLHAWAEVYLPGAGWKGFDPTVGLAIADRHVALAAGPRADSAAPVSGSFRGEGKSMMVSNLELSVTAS</sequence>
<dbReference type="STRING" id="1167006.UWK_00331"/>
<dbReference type="EMBL" id="CP003985">
    <property type="protein sequence ID" value="AGF76916.1"/>
    <property type="molecule type" value="Genomic_DNA"/>
</dbReference>
<dbReference type="InterPro" id="IPR013589">
    <property type="entry name" value="Bac_transglu_N"/>
</dbReference>
<dbReference type="RefSeq" id="WP_015402614.1">
    <property type="nucleotide sequence ID" value="NC_020304.1"/>
</dbReference>
<dbReference type="PANTHER" id="PTHR33490:SF1">
    <property type="entry name" value="SLL1233 PROTEIN"/>
    <property type="match status" value="1"/>
</dbReference>
<keyword evidence="2" id="KW-0645">Protease</keyword>
<dbReference type="PANTHER" id="PTHR33490">
    <property type="entry name" value="BLR5614 PROTEIN-RELATED"/>
    <property type="match status" value="1"/>
</dbReference>
<dbReference type="Pfam" id="PF01841">
    <property type="entry name" value="Transglut_core"/>
    <property type="match status" value="1"/>
</dbReference>
<dbReference type="GO" id="GO:0006508">
    <property type="term" value="P:proteolysis"/>
    <property type="evidence" value="ECO:0007669"/>
    <property type="project" value="UniProtKB-KW"/>
</dbReference>
<dbReference type="Pfam" id="PF08379">
    <property type="entry name" value="Bact_transglu_N"/>
    <property type="match status" value="1"/>
</dbReference>